<keyword evidence="2" id="KW-1185">Reference proteome</keyword>
<gene>
    <name evidence="1" type="ORF">DPMN_043495</name>
</gene>
<reference evidence="1" key="2">
    <citation type="submission" date="2020-11" db="EMBL/GenBank/DDBJ databases">
        <authorList>
            <person name="McCartney M.A."/>
            <person name="Auch B."/>
            <person name="Kono T."/>
            <person name="Mallez S."/>
            <person name="Becker A."/>
            <person name="Gohl D.M."/>
            <person name="Silverstein K.A.T."/>
            <person name="Koren S."/>
            <person name="Bechman K.B."/>
            <person name="Herman A."/>
            <person name="Abrahante J.E."/>
            <person name="Garbe J."/>
        </authorList>
    </citation>
    <scope>NUCLEOTIDE SEQUENCE</scope>
    <source>
        <strain evidence="1">Duluth1</strain>
        <tissue evidence="1">Whole animal</tissue>
    </source>
</reference>
<proteinExistence type="predicted"/>
<dbReference type="Proteomes" id="UP000828390">
    <property type="component" value="Unassembled WGS sequence"/>
</dbReference>
<evidence type="ECO:0000313" key="1">
    <source>
        <dbReference type="EMBL" id="KAH3736919.1"/>
    </source>
</evidence>
<accession>A0A9D4D2E5</accession>
<name>A0A9D4D2E5_DREPO</name>
<reference evidence="1" key="1">
    <citation type="journal article" date="2019" name="bioRxiv">
        <title>The Genome of the Zebra Mussel, Dreissena polymorpha: A Resource for Invasive Species Research.</title>
        <authorList>
            <person name="McCartney M.A."/>
            <person name="Auch B."/>
            <person name="Kono T."/>
            <person name="Mallez S."/>
            <person name="Zhang Y."/>
            <person name="Obille A."/>
            <person name="Becker A."/>
            <person name="Abrahante J.E."/>
            <person name="Garbe J."/>
            <person name="Badalamenti J.P."/>
            <person name="Herman A."/>
            <person name="Mangelson H."/>
            <person name="Liachko I."/>
            <person name="Sullivan S."/>
            <person name="Sone E.D."/>
            <person name="Koren S."/>
            <person name="Silverstein K.A.T."/>
            <person name="Beckman K.B."/>
            <person name="Gohl D.M."/>
        </authorList>
    </citation>
    <scope>NUCLEOTIDE SEQUENCE</scope>
    <source>
        <strain evidence="1">Duluth1</strain>
        <tissue evidence="1">Whole animal</tissue>
    </source>
</reference>
<protein>
    <submittedName>
        <fullName evidence="1">Uncharacterized protein</fullName>
    </submittedName>
</protein>
<organism evidence="1 2">
    <name type="scientific">Dreissena polymorpha</name>
    <name type="common">Zebra mussel</name>
    <name type="synonym">Mytilus polymorpha</name>
    <dbReference type="NCBI Taxonomy" id="45954"/>
    <lineage>
        <taxon>Eukaryota</taxon>
        <taxon>Metazoa</taxon>
        <taxon>Spiralia</taxon>
        <taxon>Lophotrochozoa</taxon>
        <taxon>Mollusca</taxon>
        <taxon>Bivalvia</taxon>
        <taxon>Autobranchia</taxon>
        <taxon>Heteroconchia</taxon>
        <taxon>Euheterodonta</taxon>
        <taxon>Imparidentia</taxon>
        <taxon>Neoheterodontei</taxon>
        <taxon>Myida</taxon>
        <taxon>Dreissenoidea</taxon>
        <taxon>Dreissenidae</taxon>
        <taxon>Dreissena</taxon>
    </lineage>
</organism>
<dbReference type="EMBL" id="JAIWYP010000011">
    <property type="protein sequence ID" value="KAH3736919.1"/>
    <property type="molecule type" value="Genomic_DNA"/>
</dbReference>
<sequence length="121" mass="13622">MSVTLVGPHEPLLATVKRQNMVWFGHVTRHESLCKIVLHEHARGRSTSCGKTGQGNDDDDDDDAIDLFCCVCLYNMLTSNLSECLCPAGISKDHCNMQFSVFVLDKRFNKGLHSQVFFLQF</sequence>
<dbReference type="AlphaFoldDB" id="A0A9D4D2E5"/>
<evidence type="ECO:0000313" key="2">
    <source>
        <dbReference type="Proteomes" id="UP000828390"/>
    </source>
</evidence>
<comment type="caution">
    <text evidence="1">The sequence shown here is derived from an EMBL/GenBank/DDBJ whole genome shotgun (WGS) entry which is preliminary data.</text>
</comment>